<accession>A0A0C3VKS7</accession>
<reference evidence="3 5" key="2">
    <citation type="journal article" date="2014" name="BMC Genomics">
        <title>An improved genome release (version Mt4.0) for the model legume Medicago truncatula.</title>
        <authorList>
            <person name="Tang H."/>
            <person name="Krishnakumar V."/>
            <person name="Bidwell S."/>
            <person name="Rosen B."/>
            <person name="Chan A."/>
            <person name="Zhou S."/>
            <person name="Gentzbittel L."/>
            <person name="Childs K.L."/>
            <person name="Yandell M."/>
            <person name="Gundlach H."/>
            <person name="Mayer K.F."/>
            <person name="Schwartz D.C."/>
            <person name="Town C.D."/>
        </authorList>
    </citation>
    <scope>GENOME REANNOTATION</scope>
    <source>
        <strain evidence="4 5">cv. Jemalong A17</strain>
    </source>
</reference>
<reference evidence="4" key="3">
    <citation type="submission" date="2015-04" db="UniProtKB">
        <authorList>
            <consortium name="EnsemblPlants"/>
        </authorList>
    </citation>
    <scope>IDENTIFICATION</scope>
    <source>
        <strain evidence="4">cv. Jemalong A17</strain>
    </source>
</reference>
<keyword evidence="5" id="KW-1185">Reference proteome</keyword>
<accession>G7JBB9</accession>
<evidence type="ECO:0000256" key="1">
    <source>
        <dbReference type="PROSITE-ProRule" id="PRU00042"/>
    </source>
</evidence>
<feature type="domain" description="C2H2-type" evidence="2">
    <location>
        <begin position="134"/>
        <end position="162"/>
    </location>
</feature>
<dbReference type="PROSITE" id="PS50157">
    <property type="entry name" value="ZINC_FINGER_C2H2_2"/>
    <property type="match status" value="1"/>
</dbReference>
<keyword evidence="1" id="KW-0862">Zinc</keyword>
<dbReference type="EMBL" id="CM001219">
    <property type="protein sequence ID" value="AES71974.2"/>
    <property type="molecule type" value="Genomic_DNA"/>
</dbReference>
<dbReference type="Proteomes" id="UP000002051">
    <property type="component" value="Chromosome 3"/>
</dbReference>
<dbReference type="PROSITE" id="PS00028">
    <property type="entry name" value="ZINC_FINGER_C2H2_1"/>
    <property type="match status" value="1"/>
</dbReference>
<dbReference type="EnsemblPlants" id="AES71974">
    <property type="protein sequence ID" value="AES71974"/>
    <property type="gene ID" value="MTR_3g084720"/>
</dbReference>
<evidence type="ECO:0000313" key="4">
    <source>
        <dbReference type="EnsemblPlants" id="AES71974"/>
    </source>
</evidence>
<evidence type="ECO:0000259" key="2">
    <source>
        <dbReference type="PROSITE" id="PS50157"/>
    </source>
</evidence>
<dbReference type="InterPro" id="IPR013087">
    <property type="entry name" value="Znf_C2H2_type"/>
</dbReference>
<gene>
    <name evidence="3" type="ordered locus">MTR_3g084720</name>
</gene>
<dbReference type="HOGENOM" id="CLU_1211356_0_0_1"/>
<name>G7JBB9_MEDTR</name>
<evidence type="ECO:0000313" key="5">
    <source>
        <dbReference type="Proteomes" id="UP000002051"/>
    </source>
</evidence>
<keyword evidence="1" id="KW-0863">Zinc-finger</keyword>
<evidence type="ECO:0000313" key="3">
    <source>
        <dbReference type="EMBL" id="AES71974.2"/>
    </source>
</evidence>
<dbReference type="AlphaFoldDB" id="G7JBB9"/>
<reference evidence="3 5" key="1">
    <citation type="journal article" date="2011" name="Nature">
        <title>The Medicago genome provides insight into the evolution of rhizobial symbioses.</title>
        <authorList>
            <person name="Young N.D."/>
            <person name="Debelle F."/>
            <person name="Oldroyd G.E."/>
            <person name="Geurts R."/>
            <person name="Cannon S.B."/>
            <person name="Udvardi M.K."/>
            <person name="Benedito V.A."/>
            <person name="Mayer K.F."/>
            <person name="Gouzy J."/>
            <person name="Schoof H."/>
            <person name="Van de Peer Y."/>
            <person name="Proost S."/>
            <person name="Cook D.R."/>
            <person name="Meyers B.C."/>
            <person name="Spannagl M."/>
            <person name="Cheung F."/>
            <person name="De Mita S."/>
            <person name="Krishnakumar V."/>
            <person name="Gundlach H."/>
            <person name="Zhou S."/>
            <person name="Mudge J."/>
            <person name="Bharti A.K."/>
            <person name="Murray J.D."/>
            <person name="Naoumkina M.A."/>
            <person name="Rosen B."/>
            <person name="Silverstein K.A."/>
            <person name="Tang H."/>
            <person name="Rombauts S."/>
            <person name="Zhao P.X."/>
            <person name="Zhou P."/>
            <person name="Barbe V."/>
            <person name="Bardou P."/>
            <person name="Bechner M."/>
            <person name="Bellec A."/>
            <person name="Berger A."/>
            <person name="Berges H."/>
            <person name="Bidwell S."/>
            <person name="Bisseling T."/>
            <person name="Choisne N."/>
            <person name="Couloux A."/>
            <person name="Denny R."/>
            <person name="Deshpande S."/>
            <person name="Dai X."/>
            <person name="Doyle J.J."/>
            <person name="Dudez A.M."/>
            <person name="Farmer A.D."/>
            <person name="Fouteau S."/>
            <person name="Franken C."/>
            <person name="Gibelin C."/>
            <person name="Gish J."/>
            <person name="Goldstein S."/>
            <person name="Gonzalez A.J."/>
            <person name="Green P.J."/>
            <person name="Hallab A."/>
            <person name="Hartog M."/>
            <person name="Hua A."/>
            <person name="Humphray S.J."/>
            <person name="Jeong D.H."/>
            <person name="Jing Y."/>
            <person name="Jocker A."/>
            <person name="Kenton S.M."/>
            <person name="Kim D.J."/>
            <person name="Klee K."/>
            <person name="Lai H."/>
            <person name="Lang C."/>
            <person name="Lin S."/>
            <person name="Macmil S.L."/>
            <person name="Magdelenat G."/>
            <person name="Matthews L."/>
            <person name="McCorrison J."/>
            <person name="Monaghan E.L."/>
            <person name="Mun J.H."/>
            <person name="Najar F.Z."/>
            <person name="Nicholson C."/>
            <person name="Noirot C."/>
            <person name="O'Bleness M."/>
            <person name="Paule C.R."/>
            <person name="Poulain J."/>
            <person name="Prion F."/>
            <person name="Qin B."/>
            <person name="Qu C."/>
            <person name="Retzel E.F."/>
            <person name="Riddle C."/>
            <person name="Sallet E."/>
            <person name="Samain S."/>
            <person name="Samson N."/>
            <person name="Sanders I."/>
            <person name="Saurat O."/>
            <person name="Scarpelli C."/>
            <person name="Schiex T."/>
            <person name="Segurens B."/>
            <person name="Severin A.J."/>
            <person name="Sherrier D.J."/>
            <person name="Shi R."/>
            <person name="Sims S."/>
            <person name="Singer S.R."/>
            <person name="Sinharoy S."/>
            <person name="Sterck L."/>
            <person name="Viollet A."/>
            <person name="Wang B.B."/>
            <person name="Wang K."/>
            <person name="Wang M."/>
            <person name="Wang X."/>
            <person name="Warfsmann J."/>
            <person name="Weissenbach J."/>
            <person name="White D.D."/>
            <person name="White J.D."/>
            <person name="Wiley G.B."/>
            <person name="Wincker P."/>
            <person name="Xing Y."/>
            <person name="Yang L."/>
            <person name="Yao Z."/>
            <person name="Ying F."/>
            <person name="Zhai J."/>
            <person name="Zhou L."/>
            <person name="Zuber A."/>
            <person name="Denarie J."/>
            <person name="Dixon R.A."/>
            <person name="May G.D."/>
            <person name="Schwartz D.C."/>
            <person name="Rogers J."/>
            <person name="Quetier F."/>
            <person name="Town C.D."/>
            <person name="Roe B.A."/>
        </authorList>
    </citation>
    <scope>NUCLEOTIDE SEQUENCE [LARGE SCALE GENOMIC DNA]</scope>
    <source>
        <strain evidence="3">A17</strain>
        <strain evidence="4 5">cv. Jemalong A17</strain>
    </source>
</reference>
<proteinExistence type="predicted"/>
<sequence length="229" mass="26066">MNNNRLFQWMHGYNTTLKIYTHSSFDYDSSSSVGTNNFGSHAPGILKAMEILETQFGHLHTSTSSSSSSININMNDDIIINNNKNNNMMMTMNTYVAASSHLDLHNDMRKKKKRNENINDGRIHSLPHKKYGPYPCSKCNKIFETSQKFANHVSSSHCKFESEEDRKKRYISRIRKRPRLQIQKLNDGTTTFVPVIACGDKSHAYVNDDGHNMIALTPLPNGIKVKSEP</sequence>
<organism evidence="3 5">
    <name type="scientific">Medicago truncatula</name>
    <name type="common">Barrel medic</name>
    <name type="synonym">Medicago tribuloides</name>
    <dbReference type="NCBI Taxonomy" id="3880"/>
    <lineage>
        <taxon>Eukaryota</taxon>
        <taxon>Viridiplantae</taxon>
        <taxon>Streptophyta</taxon>
        <taxon>Embryophyta</taxon>
        <taxon>Tracheophyta</taxon>
        <taxon>Spermatophyta</taxon>
        <taxon>Magnoliopsida</taxon>
        <taxon>eudicotyledons</taxon>
        <taxon>Gunneridae</taxon>
        <taxon>Pentapetalae</taxon>
        <taxon>rosids</taxon>
        <taxon>fabids</taxon>
        <taxon>Fabales</taxon>
        <taxon>Fabaceae</taxon>
        <taxon>Papilionoideae</taxon>
        <taxon>50 kb inversion clade</taxon>
        <taxon>NPAAA clade</taxon>
        <taxon>Hologalegina</taxon>
        <taxon>IRL clade</taxon>
        <taxon>Trifolieae</taxon>
        <taxon>Medicago</taxon>
    </lineage>
</organism>
<protein>
    <recommendedName>
        <fullName evidence="2">C2H2-type domain-containing protein</fullName>
    </recommendedName>
</protein>
<dbReference type="GO" id="GO:0008270">
    <property type="term" value="F:zinc ion binding"/>
    <property type="evidence" value="ECO:0007669"/>
    <property type="project" value="UniProtKB-KW"/>
</dbReference>
<dbReference type="PaxDb" id="3880-AES71974"/>
<keyword evidence="1" id="KW-0479">Metal-binding</keyword>